<comment type="caution">
    <text evidence="2">The sequence shown here is derived from an EMBL/GenBank/DDBJ whole genome shotgun (WGS) entry which is preliminary data.</text>
</comment>
<dbReference type="EMBL" id="LDAU01000091">
    <property type="protein sequence ID" value="KRX06797.1"/>
    <property type="molecule type" value="Genomic_DNA"/>
</dbReference>
<sequence length="394" mass="47236">MQKINQTLPAGNLQEHKKIIQQKNLFNYKPNQRYGEDEQSSQFQTYAEQASQEKKKKIILQLEKQKQDDIQDNNYNKNKNNRSQNLEEQIAKNNKENQLDDKESLQINLKEWGMYDENEEENEQIKQYYQNQIYNSQKILEQVSPKNLLKSQSLNPNLKQPKITRQNFNVQQKSRNRSSKIGQNIVKNQAQKNLLQDENKDGKFDKKCQFTLNDIGFQNENLACLSKTVDNKQVELNKIISKKESLKEQNKKNRKIFQKTLNVQNVKDFEVMKKTFSKTEFNFSPNKKQKEKQIINEIENENFNVLIQSSSEENYYVKQDLLADRIREKDEIYKLVDQKCNIVYKNLYQTQKKLNELQDYQQTIKEQEHQNYIIEQEKRMQKVRNIKRNSLIKM</sequence>
<accession>A0A0V0QXI6</accession>
<reference evidence="2 3" key="1">
    <citation type="journal article" date="2015" name="Sci. Rep.">
        <title>Genome of the facultative scuticociliatosis pathogen Pseudocohnilembus persalinus provides insight into its virulence through horizontal gene transfer.</title>
        <authorList>
            <person name="Xiong J."/>
            <person name="Wang G."/>
            <person name="Cheng J."/>
            <person name="Tian M."/>
            <person name="Pan X."/>
            <person name="Warren A."/>
            <person name="Jiang C."/>
            <person name="Yuan D."/>
            <person name="Miao W."/>
        </authorList>
    </citation>
    <scope>NUCLEOTIDE SEQUENCE [LARGE SCALE GENOMIC DNA]</scope>
    <source>
        <strain evidence="2">36N120E</strain>
    </source>
</reference>
<evidence type="ECO:0000313" key="2">
    <source>
        <dbReference type="EMBL" id="KRX06797.1"/>
    </source>
</evidence>
<dbReference type="InParanoid" id="A0A0V0QXI6"/>
<dbReference type="Proteomes" id="UP000054937">
    <property type="component" value="Unassembled WGS sequence"/>
</dbReference>
<organism evidence="2 3">
    <name type="scientific">Pseudocohnilembus persalinus</name>
    <name type="common">Ciliate</name>
    <dbReference type="NCBI Taxonomy" id="266149"/>
    <lineage>
        <taxon>Eukaryota</taxon>
        <taxon>Sar</taxon>
        <taxon>Alveolata</taxon>
        <taxon>Ciliophora</taxon>
        <taxon>Intramacronucleata</taxon>
        <taxon>Oligohymenophorea</taxon>
        <taxon>Scuticociliatia</taxon>
        <taxon>Philasterida</taxon>
        <taxon>Pseudocohnilembidae</taxon>
        <taxon>Pseudocohnilembus</taxon>
    </lineage>
</organism>
<gene>
    <name evidence="2" type="ORF">PPERSA_11442</name>
</gene>
<evidence type="ECO:0000256" key="1">
    <source>
        <dbReference type="SAM" id="Coils"/>
    </source>
</evidence>
<dbReference type="AlphaFoldDB" id="A0A0V0QXI6"/>
<evidence type="ECO:0000313" key="3">
    <source>
        <dbReference type="Proteomes" id="UP000054937"/>
    </source>
</evidence>
<feature type="coiled-coil region" evidence="1">
    <location>
        <begin position="350"/>
        <end position="377"/>
    </location>
</feature>
<protein>
    <submittedName>
        <fullName evidence="2">Uncharacterized protein</fullName>
    </submittedName>
</protein>
<keyword evidence="3" id="KW-1185">Reference proteome</keyword>
<keyword evidence="1" id="KW-0175">Coiled coil</keyword>
<name>A0A0V0QXI6_PSEPJ</name>
<proteinExistence type="predicted"/>